<proteinExistence type="predicted"/>
<accession>A0A6A7C033</accession>
<gene>
    <name evidence="1" type="ORF">K470DRAFT_79937</name>
</gene>
<reference evidence="1" key="1">
    <citation type="journal article" date="2020" name="Stud. Mycol.">
        <title>101 Dothideomycetes genomes: a test case for predicting lifestyles and emergence of pathogens.</title>
        <authorList>
            <person name="Haridas S."/>
            <person name="Albert R."/>
            <person name="Binder M."/>
            <person name="Bloem J."/>
            <person name="Labutti K."/>
            <person name="Salamov A."/>
            <person name="Andreopoulos B."/>
            <person name="Baker S."/>
            <person name="Barry K."/>
            <person name="Bills G."/>
            <person name="Bluhm B."/>
            <person name="Cannon C."/>
            <person name="Castanera R."/>
            <person name="Culley D."/>
            <person name="Daum C."/>
            <person name="Ezra D."/>
            <person name="Gonzalez J."/>
            <person name="Henrissat B."/>
            <person name="Kuo A."/>
            <person name="Liang C."/>
            <person name="Lipzen A."/>
            <person name="Lutzoni F."/>
            <person name="Magnuson J."/>
            <person name="Mondo S."/>
            <person name="Nolan M."/>
            <person name="Ohm R."/>
            <person name="Pangilinan J."/>
            <person name="Park H.-J."/>
            <person name="Ramirez L."/>
            <person name="Alfaro M."/>
            <person name="Sun H."/>
            <person name="Tritt A."/>
            <person name="Yoshinaga Y."/>
            <person name="Zwiers L.-H."/>
            <person name="Turgeon B."/>
            <person name="Goodwin S."/>
            <person name="Spatafora J."/>
            <person name="Crous P."/>
            <person name="Grigoriev I."/>
        </authorList>
    </citation>
    <scope>NUCLEOTIDE SEQUENCE</scope>
    <source>
        <strain evidence="1">CBS 480.64</strain>
    </source>
</reference>
<protein>
    <submittedName>
        <fullName evidence="1">Uncharacterized protein</fullName>
    </submittedName>
</protein>
<keyword evidence="2" id="KW-1185">Reference proteome</keyword>
<sequence length="96" mass="10716">MVRTKRICRAIVCWKKSLRKRFVYCSAWQSMAVGGAATVRQQHAHMLTAITRQGRIRYEGGKASVQAKRVNSAALTNYSPGFADVADRETAVARLM</sequence>
<dbReference type="Proteomes" id="UP000799421">
    <property type="component" value="Unassembled WGS sequence"/>
</dbReference>
<organism evidence="1 2">
    <name type="scientific">Piedraia hortae CBS 480.64</name>
    <dbReference type="NCBI Taxonomy" id="1314780"/>
    <lineage>
        <taxon>Eukaryota</taxon>
        <taxon>Fungi</taxon>
        <taxon>Dikarya</taxon>
        <taxon>Ascomycota</taxon>
        <taxon>Pezizomycotina</taxon>
        <taxon>Dothideomycetes</taxon>
        <taxon>Dothideomycetidae</taxon>
        <taxon>Capnodiales</taxon>
        <taxon>Piedraiaceae</taxon>
        <taxon>Piedraia</taxon>
    </lineage>
</organism>
<dbReference type="AlphaFoldDB" id="A0A6A7C033"/>
<evidence type="ECO:0000313" key="2">
    <source>
        <dbReference type="Proteomes" id="UP000799421"/>
    </source>
</evidence>
<dbReference type="EMBL" id="MU005985">
    <property type="protein sequence ID" value="KAF2860108.1"/>
    <property type="molecule type" value="Genomic_DNA"/>
</dbReference>
<evidence type="ECO:0000313" key="1">
    <source>
        <dbReference type="EMBL" id="KAF2860108.1"/>
    </source>
</evidence>
<name>A0A6A7C033_9PEZI</name>